<feature type="binding site" evidence="2">
    <location>
        <position position="104"/>
    </location>
    <ligand>
        <name>Zn(2+)</name>
        <dbReference type="ChEBI" id="CHEBI:29105"/>
        <label>2</label>
    </ligand>
</feature>
<dbReference type="PANTHER" id="PTHR30304">
    <property type="entry name" value="D-TAGATOSE-1,6-BISPHOSPHATE ALDOLASE"/>
    <property type="match status" value="1"/>
</dbReference>
<feature type="binding site" evidence="2">
    <location>
        <position position="205"/>
    </location>
    <ligand>
        <name>Zn(2+)</name>
        <dbReference type="ChEBI" id="CHEBI:29105"/>
        <label>1</label>
        <note>catalytic</note>
    </ligand>
</feature>
<feature type="binding site" evidence="2">
    <location>
        <position position="83"/>
    </location>
    <ligand>
        <name>Zn(2+)</name>
        <dbReference type="ChEBI" id="CHEBI:29105"/>
        <label>1</label>
        <note>catalytic</note>
    </ligand>
</feature>
<dbReference type="PIRSF" id="PIRSF001359">
    <property type="entry name" value="F_bP_aldolase_II"/>
    <property type="match status" value="1"/>
</dbReference>
<dbReference type="CDD" id="cd00947">
    <property type="entry name" value="TBP_aldolase_IIB"/>
    <property type="match status" value="1"/>
</dbReference>
<sequence>MALVNGYTLIGEAKKQKTLAGAFNTTNLETTLAILDAIEESNIPSMVQIAPTNIVLSGYKYIVDMVRNRASTMKTPFCLHLDHGKTFEDVKQAVEAGFTSIMIDGSHLPFEENIQLTKKVVDFCGGYNIPVEAELGAITGKEDDEVNEADRKTDPNQVQEFVKRTGCTTLAVSVGNVHGFEQQPKIDFDLLGKLSEISPVSLVIHGGSGIDDKTLQKISQYNVVKLNIGGDLRRAYISSIGKQYVANNNEYNLIKVLLKAKGDVQQVVYNKILSMNLLNIHR</sequence>
<dbReference type="Gene3D" id="3.20.20.70">
    <property type="entry name" value="Aldolase class I"/>
    <property type="match status" value="1"/>
</dbReference>
<name>A0A2V4DZB1_9GAMM</name>
<dbReference type="PANTHER" id="PTHR30304:SF0">
    <property type="entry name" value="D-TAGATOSE-1,6-BISPHOSPHATE ALDOLASE SUBUNIT GATY-RELATED"/>
    <property type="match status" value="1"/>
</dbReference>
<dbReference type="GO" id="GO:0009025">
    <property type="term" value="F:tagatose-bisphosphate aldolase activity"/>
    <property type="evidence" value="ECO:0007669"/>
    <property type="project" value="TreeGrafter"/>
</dbReference>
<dbReference type="GO" id="GO:0005975">
    <property type="term" value="P:carbohydrate metabolic process"/>
    <property type="evidence" value="ECO:0007669"/>
    <property type="project" value="InterPro"/>
</dbReference>
<reference evidence="3 4" key="1">
    <citation type="submission" date="2018-05" db="EMBL/GenBank/DDBJ databases">
        <title>Reference genomes for bee gut microbiota database.</title>
        <authorList>
            <person name="Ellegaard K.M."/>
        </authorList>
    </citation>
    <scope>NUCLEOTIDE SEQUENCE [LARGE SCALE GENOMIC DNA]</scope>
    <source>
        <strain evidence="3 4">ESL0177</strain>
    </source>
</reference>
<evidence type="ECO:0000256" key="2">
    <source>
        <dbReference type="PIRSR" id="PIRSR001359-3"/>
    </source>
</evidence>
<comment type="caution">
    <text evidence="3">The sequence shown here is derived from an EMBL/GenBank/DDBJ whole genome shotgun (WGS) entry which is preliminary data.</text>
</comment>
<gene>
    <name evidence="3" type="ORF">DKK79_02565</name>
</gene>
<dbReference type="Pfam" id="PF01116">
    <property type="entry name" value="F_bP_aldolase"/>
    <property type="match status" value="1"/>
</dbReference>
<dbReference type="EMBL" id="QGLP01000004">
    <property type="protein sequence ID" value="PXZ05583.1"/>
    <property type="molecule type" value="Genomic_DNA"/>
</dbReference>
<keyword evidence="2" id="KW-0479">Metal-binding</keyword>
<dbReference type="NCBIfam" id="TIGR00167">
    <property type="entry name" value="cbbA"/>
    <property type="match status" value="1"/>
</dbReference>
<comment type="cofactor">
    <cofactor evidence="2">
        <name>Zn(2+)</name>
        <dbReference type="ChEBI" id="CHEBI:29105"/>
    </cofactor>
    <text evidence="2">Binds 2 Zn(2+) ions per subunit. One is catalytic and the other provides a structural contribution.</text>
</comment>
<protein>
    <submittedName>
        <fullName evidence="3">Fructose-1,6-bisphosphate aldolase</fullName>
    </submittedName>
</protein>
<dbReference type="InterPro" id="IPR000771">
    <property type="entry name" value="FBA_II"/>
</dbReference>
<dbReference type="SUPFAM" id="SSF51569">
    <property type="entry name" value="Aldolase"/>
    <property type="match status" value="1"/>
</dbReference>
<feature type="binding site" evidence="2">
    <location>
        <position position="178"/>
    </location>
    <ligand>
        <name>Zn(2+)</name>
        <dbReference type="ChEBI" id="CHEBI:29105"/>
        <label>1</label>
        <note>catalytic</note>
    </ligand>
</feature>
<feature type="active site" description="Proton donor" evidence="1">
    <location>
        <position position="82"/>
    </location>
</feature>
<dbReference type="RefSeq" id="WP_110422712.1">
    <property type="nucleotide sequence ID" value="NZ_QGLP01000004.1"/>
</dbReference>
<accession>A0A2V4DZB1</accession>
<proteinExistence type="predicted"/>
<dbReference type="NCBIfam" id="NF005943">
    <property type="entry name" value="PRK07998.1"/>
    <property type="match status" value="1"/>
</dbReference>
<dbReference type="InterPro" id="IPR050246">
    <property type="entry name" value="Class_II_FBP_aldolase"/>
</dbReference>
<dbReference type="GO" id="GO:0005829">
    <property type="term" value="C:cytosol"/>
    <property type="evidence" value="ECO:0007669"/>
    <property type="project" value="TreeGrafter"/>
</dbReference>
<dbReference type="Proteomes" id="UP000247483">
    <property type="component" value="Unassembled WGS sequence"/>
</dbReference>
<dbReference type="GO" id="GO:0008270">
    <property type="term" value="F:zinc ion binding"/>
    <property type="evidence" value="ECO:0007669"/>
    <property type="project" value="InterPro"/>
</dbReference>
<keyword evidence="2" id="KW-0862">Zinc</keyword>
<evidence type="ECO:0000256" key="1">
    <source>
        <dbReference type="PIRSR" id="PIRSR001359-1"/>
    </source>
</evidence>
<evidence type="ECO:0000313" key="3">
    <source>
        <dbReference type="EMBL" id="PXZ05583.1"/>
    </source>
</evidence>
<evidence type="ECO:0000313" key="4">
    <source>
        <dbReference type="Proteomes" id="UP000247483"/>
    </source>
</evidence>
<feature type="binding site" evidence="2">
    <location>
        <position position="134"/>
    </location>
    <ligand>
        <name>Zn(2+)</name>
        <dbReference type="ChEBI" id="CHEBI:29105"/>
        <label>2</label>
    </ligand>
</feature>
<organism evidence="3 4">
    <name type="scientific">Gilliamella apicola</name>
    <dbReference type="NCBI Taxonomy" id="1196095"/>
    <lineage>
        <taxon>Bacteria</taxon>
        <taxon>Pseudomonadati</taxon>
        <taxon>Pseudomonadota</taxon>
        <taxon>Gammaproteobacteria</taxon>
        <taxon>Orbales</taxon>
        <taxon>Orbaceae</taxon>
        <taxon>Gilliamella</taxon>
    </lineage>
</organism>
<dbReference type="InterPro" id="IPR013785">
    <property type="entry name" value="Aldolase_TIM"/>
</dbReference>
<dbReference type="AlphaFoldDB" id="A0A2V4DZB1"/>